<keyword evidence="5" id="KW-1185">Reference proteome</keyword>
<dbReference type="EMBL" id="MCFK01001974">
    <property type="protein sequence ID" value="RKF64317.1"/>
    <property type="molecule type" value="Genomic_DNA"/>
</dbReference>
<dbReference type="PANTHER" id="PTHR46179">
    <property type="entry name" value="ZINC FINGER PROTEIN"/>
    <property type="match status" value="1"/>
</dbReference>
<dbReference type="PROSITE" id="PS00028">
    <property type="entry name" value="ZINC_FINGER_C2H2_1"/>
    <property type="match status" value="1"/>
</dbReference>
<feature type="domain" description="C2H2-type" evidence="3">
    <location>
        <begin position="316"/>
        <end position="352"/>
    </location>
</feature>
<evidence type="ECO:0000313" key="4">
    <source>
        <dbReference type="EMBL" id="RKF64317.1"/>
    </source>
</evidence>
<dbReference type="GO" id="GO:0008270">
    <property type="term" value="F:zinc ion binding"/>
    <property type="evidence" value="ECO:0007669"/>
    <property type="project" value="UniProtKB-KW"/>
</dbReference>
<keyword evidence="1" id="KW-0862">Zinc</keyword>
<dbReference type="OrthoDB" id="7295497at2759"/>
<dbReference type="InterPro" id="IPR013087">
    <property type="entry name" value="Znf_C2H2_type"/>
</dbReference>
<proteinExistence type="predicted"/>
<dbReference type="SMART" id="SM00355">
    <property type="entry name" value="ZnF_C2H2"/>
    <property type="match status" value="3"/>
</dbReference>
<keyword evidence="1" id="KW-0863">Zinc-finger</keyword>
<dbReference type="GO" id="GO:0006357">
    <property type="term" value="P:regulation of transcription by RNA polymerase II"/>
    <property type="evidence" value="ECO:0007669"/>
    <property type="project" value="TreeGrafter"/>
</dbReference>
<gene>
    <name evidence="4" type="ORF">OnM2_019068</name>
</gene>
<feature type="compositionally biased region" description="Low complexity" evidence="2">
    <location>
        <begin position="117"/>
        <end position="127"/>
    </location>
</feature>
<accession>A0A420I3R4</accession>
<dbReference type="GO" id="GO:0005634">
    <property type="term" value="C:nucleus"/>
    <property type="evidence" value="ECO:0007669"/>
    <property type="project" value="TreeGrafter"/>
</dbReference>
<feature type="region of interest" description="Disordered" evidence="2">
    <location>
        <begin position="115"/>
        <end position="137"/>
    </location>
</feature>
<dbReference type="PROSITE" id="PS50157">
    <property type="entry name" value="ZINC_FINGER_C2H2_2"/>
    <property type="match status" value="2"/>
</dbReference>
<protein>
    <submittedName>
        <fullName evidence="4">Putative c2h2 transcription factor protein</fullName>
    </submittedName>
</protein>
<dbReference type="Gene3D" id="3.30.160.60">
    <property type="entry name" value="Classic Zinc Finger"/>
    <property type="match status" value="1"/>
</dbReference>
<dbReference type="Proteomes" id="UP000286134">
    <property type="component" value="Unassembled WGS sequence"/>
</dbReference>
<dbReference type="InterPro" id="IPR051061">
    <property type="entry name" value="Zinc_finger_trans_reg"/>
</dbReference>
<evidence type="ECO:0000256" key="1">
    <source>
        <dbReference type="PROSITE-ProRule" id="PRU00042"/>
    </source>
</evidence>
<name>A0A420I3R4_9PEZI</name>
<comment type="caution">
    <text evidence="4">The sequence shown here is derived from an EMBL/GenBank/DDBJ whole genome shotgun (WGS) entry which is preliminary data.</text>
</comment>
<dbReference type="PANTHER" id="PTHR46179:SF19">
    <property type="entry name" value="C2H2 FINGER DOMAIN TRANSCRIPTION FACTOR (EUROFUNG)-RELATED"/>
    <property type="match status" value="1"/>
</dbReference>
<evidence type="ECO:0000313" key="5">
    <source>
        <dbReference type="Proteomes" id="UP000286134"/>
    </source>
</evidence>
<feature type="region of interest" description="Disordered" evidence="2">
    <location>
        <begin position="162"/>
        <end position="184"/>
    </location>
</feature>
<reference evidence="4 5" key="1">
    <citation type="journal article" date="2018" name="BMC Genomics">
        <title>Comparative genome analyses reveal sequence features reflecting distinct modes of host-adaptation between dicot and monocot powdery mildew.</title>
        <authorList>
            <person name="Wu Y."/>
            <person name="Ma X."/>
            <person name="Pan Z."/>
            <person name="Kale S.D."/>
            <person name="Song Y."/>
            <person name="King H."/>
            <person name="Zhang Q."/>
            <person name="Presley C."/>
            <person name="Deng X."/>
            <person name="Wei C.I."/>
            <person name="Xiao S."/>
        </authorList>
    </citation>
    <scope>NUCLEOTIDE SEQUENCE [LARGE SCALE GENOMIC DNA]</scope>
    <source>
        <strain evidence="4">UMSG2</strain>
    </source>
</reference>
<evidence type="ECO:0000259" key="3">
    <source>
        <dbReference type="PROSITE" id="PS50157"/>
    </source>
</evidence>
<keyword evidence="1" id="KW-0479">Metal-binding</keyword>
<evidence type="ECO:0000256" key="2">
    <source>
        <dbReference type="SAM" id="MobiDB-lite"/>
    </source>
</evidence>
<sequence>MLASMPNLCDQFYEFSPQLDSRYSTNPNITEFEKQKNQVQNQQLPNSQWQASHPYSRSINIYTHTNNQPPFGCFPPLLSYFSSSPTVLPMQSNNIQAYNFGNNQEVPRTLISPHNRASSLSSLGSAGPESPYTTTISPPYMMGDFDLNDICPYPTHEIFSPVEQNKQQQQQQQQEQQQQQTGKQDRCFQYSAPVMAQDVECAPQPYIFNNVHLSQRPNEVPSPQPLMGGSRTGDYESEAKVVELQKPAKVSASTGTYTCTYHGCSLRFDTPARLQRHKREGHRSSSAAAAAASTLNGLGCHGMTSIAHRNSQAGPHKCERINPSTGKPCNTVFSRPYDLTRHEDTIHNTQKQKVHCPICEDEKSFSRNDALTRHMRVVHPEYVDTKSRRRRGPSG</sequence>
<feature type="domain" description="C2H2-type" evidence="3">
    <location>
        <begin position="257"/>
        <end position="287"/>
    </location>
</feature>
<dbReference type="STRING" id="212602.A0A420I3R4"/>
<dbReference type="SUPFAM" id="SSF57667">
    <property type="entry name" value="beta-beta-alpha zinc fingers"/>
    <property type="match status" value="1"/>
</dbReference>
<feature type="compositionally biased region" description="Low complexity" evidence="2">
    <location>
        <begin position="167"/>
        <end position="180"/>
    </location>
</feature>
<organism evidence="4 5">
    <name type="scientific">Erysiphe neolycopersici</name>
    <dbReference type="NCBI Taxonomy" id="212602"/>
    <lineage>
        <taxon>Eukaryota</taxon>
        <taxon>Fungi</taxon>
        <taxon>Dikarya</taxon>
        <taxon>Ascomycota</taxon>
        <taxon>Pezizomycotina</taxon>
        <taxon>Leotiomycetes</taxon>
        <taxon>Erysiphales</taxon>
        <taxon>Erysiphaceae</taxon>
        <taxon>Erysiphe</taxon>
    </lineage>
</organism>
<dbReference type="AlphaFoldDB" id="A0A420I3R4"/>
<dbReference type="Pfam" id="PF00096">
    <property type="entry name" value="zf-C2H2"/>
    <property type="match status" value="1"/>
</dbReference>
<dbReference type="InterPro" id="IPR036236">
    <property type="entry name" value="Znf_C2H2_sf"/>
</dbReference>